<reference evidence="1 2" key="1">
    <citation type="submission" date="2024-07" db="EMBL/GenBank/DDBJ databases">
        <title>Section-level genome sequencing and comparative genomics of Aspergillus sections Usti and Cavernicolus.</title>
        <authorList>
            <consortium name="Lawrence Berkeley National Laboratory"/>
            <person name="Nybo J.L."/>
            <person name="Vesth T.C."/>
            <person name="Theobald S."/>
            <person name="Frisvad J.C."/>
            <person name="Larsen T.O."/>
            <person name="Kjaerboelling I."/>
            <person name="Rothschild-Mancinelli K."/>
            <person name="Lyhne E.K."/>
            <person name="Kogle M.E."/>
            <person name="Barry K."/>
            <person name="Clum A."/>
            <person name="Na H."/>
            <person name="Ledsgaard L."/>
            <person name="Lin J."/>
            <person name="Lipzen A."/>
            <person name="Kuo A."/>
            <person name="Riley R."/>
            <person name="Mondo S."/>
            <person name="Labutti K."/>
            <person name="Haridas S."/>
            <person name="Pangalinan J."/>
            <person name="Salamov A.A."/>
            <person name="Simmons B.A."/>
            <person name="Magnuson J.K."/>
            <person name="Chen J."/>
            <person name="Drula E."/>
            <person name="Henrissat B."/>
            <person name="Wiebenga A."/>
            <person name="Lubbers R.J."/>
            <person name="Gomes A.C."/>
            <person name="Makela M.R."/>
            <person name="Stajich J."/>
            <person name="Grigoriev I.V."/>
            <person name="Mortensen U.H."/>
            <person name="De Vries R.P."/>
            <person name="Baker S.E."/>
            <person name="Andersen M.R."/>
        </authorList>
    </citation>
    <scope>NUCLEOTIDE SEQUENCE [LARGE SCALE GENOMIC DNA]</scope>
    <source>
        <strain evidence="1 2">CBS 123904</strain>
    </source>
</reference>
<name>A0ABR4K761_9EURO</name>
<organism evidence="1 2">
    <name type="scientific">Aspergillus pseudoustus</name>
    <dbReference type="NCBI Taxonomy" id="1810923"/>
    <lineage>
        <taxon>Eukaryota</taxon>
        <taxon>Fungi</taxon>
        <taxon>Dikarya</taxon>
        <taxon>Ascomycota</taxon>
        <taxon>Pezizomycotina</taxon>
        <taxon>Eurotiomycetes</taxon>
        <taxon>Eurotiomycetidae</taxon>
        <taxon>Eurotiales</taxon>
        <taxon>Aspergillaceae</taxon>
        <taxon>Aspergillus</taxon>
        <taxon>Aspergillus subgen. Nidulantes</taxon>
    </lineage>
</organism>
<gene>
    <name evidence="1" type="ORF">BJY01DRAFT_212102</name>
</gene>
<comment type="caution">
    <text evidence="1">The sequence shown here is derived from an EMBL/GenBank/DDBJ whole genome shotgun (WGS) entry which is preliminary data.</text>
</comment>
<proteinExistence type="predicted"/>
<sequence length="77" mass="9012">MSQKKMIYLIWCPLLSSENRAMDLKRFDVMPQAAKRRRLGSCDNWRLRPLGLGWVGGWREGWTRDKAELSRTAEISS</sequence>
<keyword evidence="2" id="KW-1185">Reference proteome</keyword>
<dbReference type="Proteomes" id="UP001610446">
    <property type="component" value="Unassembled WGS sequence"/>
</dbReference>
<dbReference type="EMBL" id="JBFXLU010000051">
    <property type="protein sequence ID" value="KAL2848151.1"/>
    <property type="molecule type" value="Genomic_DNA"/>
</dbReference>
<accession>A0ABR4K761</accession>
<protein>
    <submittedName>
        <fullName evidence="1">Uncharacterized protein</fullName>
    </submittedName>
</protein>
<evidence type="ECO:0000313" key="2">
    <source>
        <dbReference type="Proteomes" id="UP001610446"/>
    </source>
</evidence>
<evidence type="ECO:0000313" key="1">
    <source>
        <dbReference type="EMBL" id="KAL2848151.1"/>
    </source>
</evidence>